<evidence type="ECO:0000313" key="3">
    <source>
        <dbReference type="EMBL" id="GIY12387.1"/>
    </source>
</evidence>
<dbReference type="SUPFAM" id="SSF51735">
    <property type="entry name" value="NAD(P)-binding Rossmann-fold domains"/>
    <property type="match status" value="1"/>
</dbReference>
<dbReference type="GO" id="GO:0006635">
    <property type="term" value="P:fatty acid beta-oxidation"/>
    <property type="evidence" value="ECO:0007669"/>
    <property type="project" value="TreeGrafter"/>
</dbReference>
<evidence type="ECO:0000313" key="4">
    <source>
        <dbReference type="Proteomes" id="UP001054945"/>
    </source>
</evidence>
<keyword evidence="4" id="KW-1185">Reference proteome</keyword>
<feature type="domain" description="3-hydroxyacyl-CoA dehydrogenase NAD binding" evidence="2">
    <location>
        <begin position="8"/>
        <end position="131"/>
    </location>
</feature>
<feature type="non-terminal residue" evidence="3">
    <location>
        <position position="157"/>
    </location>
</feature>
<dbReference type="InterPro" id="IPR036291">
    <property type="entry name" value="NAD(P)-bd_dom_sf"/>
</dbReference>
<dbReference type="GO" id="GO:0003857">
    <property type="term" value="F:(3S)-3-hydroxyacyl-CoA dehydrogenase (NAD+) activity"/>
    <property type="evidence" value="ECO:0007669"/>
    <property type="project" value="TreeGrafter"/>
</dbReference>
<dbReference type="GO" id="GO:0005739">
    <property type="term" value="C:mitochondrion"/>
    <property type="evidence" value="ECO:0007669"/>
    <property type="project" value="TreeGrafter"/>
</dbReference>
<name>A0AAV4QWA4_CAEEX</name>
<organism evidence="3 4">
    <name type="scientific">Caerostris extrusa</name>
    <name type="common">Bark spider</name>
    <name type="synonym">Caerostris bankana</name>
    <dbReference type="NCBI Taxonomy" id="172846"/>
    <lineage>
        <taxon>Eukaryota</taxon>
        <taxon>Metazoa</taxon>
        <taxon>Ecdysozoa</taxon>
        <taxon>Arthropoda</taxon>
        <taxon>Chelicerata</taxon>
        <taxon>Arachnida</taxon>
        <taxon>Araneae</taxon>
        <taxon>Araneomorphae</taxon>
        <taxon>Entelegynae</taxon>
        <taxon>Araneoidea</taxon>
        <taxon>Araneidae</taxon>
        <taxon>Caerostris</taxon>
    </lineage>
</organism>
<evidence type="ECO:0000259" key="2">
    <source>
        <dbReference type="Pfam" id="PF02737"/>
    </source>
</evidence>
<dbReference type="InterPro" id="IPR052242">
    <property type="entry name" value="Mito_3-hydroxyacyl-CoA_DH"/>
</dbReference>
<dbReference type="PANTHER" id="PTHR43561">
    <property type="match status" value="1"/>
</dbReference>
<accession>A0AAV4QWA4</accession>
<gene>
    <name evidence="3" type="primary">HADH</name>
    <name evidence="3" type="ORF">CEXT_512941</name>
</gene>
<dbReference type="Pfam" id="PF02737">
    <property type="entry name" value="3HCDH_N"/>
    <property type="match status" value="1"/>
</dbReference>
<protein>
    <submittedName>
        <fullName evidence="3">Hydroxyacyl-coenzyme A dehydrogenase, mitochondrial</fullName>
    </submittedName>
</protein>
<proteinExistence type="predicted"/>
<keyword evidence="1" id="KW-0520">NAD</keyword>
<reference evidence="3 4" key="1">
    <citation type="submission" date="2021-06" db="EMBL/GenBank/DDBJ databases">
        <title>Caerostris extrusa draft genome.</title>
        <authorList>
            <person name="Kono N."/>
            <person name="Arakawa K."/>
        </authorList>
    </citation>
    <scope>NUCLEOTIDE SEQUENCE [LARGE SCALE GENOMIC DNA]</scope>
</reference>
<sequence>MYANYRESEKFIKETLQKLKTTTSPSDSVKEADIVIEAIVENMKVKHELFKTLDKAAPKSTIFSSNTSSLSITEIASVTQRKDRFGGLHFFNPVPVMKLLEVIRTEETSDDTYNKLMTFGKELGKTTITCKMDTPGLLFVNRLLVPYMGEAVRMLER</sequence>
<dbReference type="AlphaFoldDB" id="A0AAV4QWA4"/>
<dbReference type="PANTHER" id="PTHR43561:SF3">
    <property type="entry name" value="HYDROXYACYL-COENZYME A DEHYDROGENASE, MITOCHONDRIAL"/>
    <property type="match status" value="1"/>
</dbReference>
<dbReference type="EMBL" id="BPLR01006782">
    <property type="protein sequence ID" value="GIY12387.1"/>
    <property type="molecule type" value="Genomic_DNA"/>
</dbReference>
<comment type="caution">
    <text evidence="3">The sequence shown here is derived from an EMBL/GenBank/DDBJ whole genome shotgun (WGS) entry which is preliminary data.</text>
</comment>
<dbReference type="Gene3D" id="3.40.50.720">
    <property type="entry name" value="NAD(P)-binding Rossmann-like Domain"/>
    <property type="match status" value="1"/>
</dbReference>
<dbReference type="InterPro" id="IPR006176">
    <property type="entry name" value="3-OHacyl-CoA_DH_NAD-bd"/>
</dbReference>
<dbReference type="Proteomes" id="UP001054945">
    <property type="component" value="Unassembled WGS sequence"/>
</dbReference>
<dbReference type="GO" id="GO:0070403">
    <property type="term" value="F:NAD+ binding"/>
    <property type="evidence" value="ECO:0007669"/>
    <property type="project" value="InterPro"/>
</dbReference>
<evidence type="ECO:0000256" key="1">
    <source>
        <dbReference type="ARBA" id="ARBA00023027"/>
    </source>
</evidence>